<evidence type="ECO:0000313" key="3">
    <source>
        <dbReference type="Proteomes" id="UP000286260"/>
    </source>
</evidence>
<evidence type="ECO:0000313" key="1">
    <source>
        <dbReference type="EMBL" id="MTU39480.1"/>
    </source>
</evidence>
<dbReference type="EMBL" id="QSII01000018">
    <property type="protein sequence ID" value="RHC83251.1"/>
    <property type="molecule type" value="Genomic_DNA"/>
</dbReference>
<dbReference type="Proteomes" id="UP000434916">
    <property type="component" value="Unassembled WGS sequence"/>
</dbReference>
<evidence type="ECO:0000313" key="4">
    <source>
        <dbReference type="Proteomes" id="UP000434916"/>
    </source>
</evidence>
<reference evidence="1 4" key="2">
    <citation type="journal article" date="2019" name="Nat. Med.">
        <title>A library of human gut bacterial isolates paired with longitudinal multiomics data enables mechanistic microbiome research.</title>
        <authorList>
            <person name="Poyet M."/>
            <person name="Groussin M."/>
            <person name="Gibbons S.M."/>
            <person name="Avila-Pacheco J."/>
            <person name="Jiang X."/>
            <person name="Kearney S.M."/>
            <person name="Perrotta A.R."/>
            <person name="Berdy B."/>
            <person name="Zhao S."/>
            <person name="Lieberman T.D."/>
            <person name="Swanson P.K."/>
            <person name="Smith M."/>
            <person name="Roesemann S."/>
            <person name="Alexander J.E."/>
            <person name="Rich S.A."/>
            <person name="Livny J."/>
            <person name="Vlamakis H."/>
            <person name="Clish C."/>
            <person name="Bullock K."/>
            <person name="Deik A."/>
            <person name="Scott J."/>
            <person name="Pierce K.A."/>
            <person name="Xavier R.J."/>
            <person name="Alm E.J."/>
        </authorList>
    </citation>
    <scope>NUCLEOTIDE SEQUENCE [LARGE SCALE GENOMIC DNA]</scope>
    <source>
        <strain evidence="1 4">BIOML-A29</strain>
    </source>
</reference>
<dbReference type="AlphaFoldDB" id="A0A3E4ZYQ7"/>
<name>A0A3E4ZYQ7_9BACT</name>
<dbReference type="Proteomes" id="UP000286260">
    <property type="component" value="Unassembled WGS sequence"/>
</dbReference>
<accession>A0A3E4ZYQ7</accession>
<dbReference type="RefSeq" id="WP_122115156.1">
    <property type="nucleotide sequence ID" value="NZ_JADMOV010000068.1"/>
</dbReference>
<dbReference type="EMBL" id="WNCN01000008">
    <property type="protein sequence ID" value="MTU39480.1"/>
    <property type="molecule type" value="Genomic_DNA"/>
</dbReference>
<proteinExistence type="predicted"/>
<protein>
    <submittedName>
        <fullName evidence="2">Uncharacterized protein</fullName>
    </submittedName>
</protein>
<evidence type="ECO:0000313" key="2">
    <source>
        <dbReference type="EMBL" id="RHC83251.1"/>
    </source>
</evidence>
<keyword evidence="4" id="KW-1185">Reference proteome</keyword>
<organism evidence="2 3">
    <name type="scientific">Parabacteroides merdae</name>
    <dbReference type="NCBI Taxonomy" id="46503"/>
    <lineage>
        <taxon>Bacteria</taxon>
        <taxon>Pseudomonadati</taxon>
        <taxon>Bacteroidota</taxon>
        <taxon>Bacteroidia</taxon>
        <taxon>Bacteroidales</taxon>
        <taxon>Tannerellaceae</taxon>
        <taxon>Parabacteroides</taxon>
    </lineage>
</organism>
<reference evidence="2 3" key="1">
    <citation type="submission" date="2018-08" db="EMBL/GenBank/DDBJ databases">
        <title>A genome reference for cultivated species of the human gut microbiota.</title>
        <authorList>
            <person name="Zou Y."/>
            <person name="Xue W."/>
            <person name="Luo G."/>
        </authorList>
    </citation>
    <scope>NUCLEOTIDE SEQUENCE [LARGE SCALE GENOMIC DNA]</scope>
    <source>
        <strain evidence="2 3">AM34-17</strain>
    </source>
</reference>
<gene>
    <name evidence="2" type="ORF">DW828_12935</name>
    <name evidence="1" type="ORF">GMD82_08280</name>
</gene>
<sequence>MKKKKQSCAANRHKCRPVFLIEQELREAMNDAASCLRNRNYARHQQAMQRIARLKKELEDSRIDQQFHDDNRNMDRAERAFFGKILHLSLNEADLAIYHIEMFFAYFSDRGFKPVPEWEHRKGELIRAIKAYREFVRVFFEGADLRVGNELNFMKLLDLISDRCFTDRERVYYDKYEIKAANKMEDGV</sequence>
<comment type="caution">
    <text evidence="2">The sequence shown here is derived from an EMBL/GenBank/DDBJ whole genome shotgun (WGS) entry which is preliminary data.</text>
</comment>